<dbReference type="InterPro" id="IPR009003">
    <property type="entry name" value="Peptidase_S1_PA"/>
</dbReference>
<dbReference type="PANTHER" id="PTHR24253">
    <property type="entry name" value="TRANSMEMBRANE PROTEASE SERINE"/>
    <property type="match status" value="1"/>
</dbReference>
<accession>A0A1W0X5U6</accession>
<gene>
    <name evidence="4" type="ORF">BV898_03521</name>
</gene>
<evidence type="ECO:0000256" key="2">
    <source>
        <dbReference type="SAM" id="MobiDB-lite"/>
    </source>
</evidence>
<dbReference type="OrthoDB" id="6755574at2759"/>
<dbReference type="InterPro" id="IPR043504">
    <property type="entry name" value="Peptidase_S1_PA_chymotrypsin"/>
</dbReference>
<reference evidence="5" key="1">
    <citation type="submission" date="2017-01" db="EMBL/GenBank/DDBJ databases">
        <title>Comparative genomics of anhydrobiosis in the tardigrade Hypsibius dujardini.</title>
        <authorList>
            <person name="Yoshida Y."/>
            <person name="Koutsovoulos G."/>
            <person name="Laetsch D."/>
            <person name="Stevens L."/>
            <person name="Kumar S."/>
            <person name="Horikawa D."/>
            <person name="Ishino K."/>
            <person name="Komine S."/>
            <person name="Tomita M."/>
            <person name="Blaxter M."/>
            <person name="Arakawa K."/>
        </authorList>
    </citation>
    <scope>NUCLEOTIDE SEQUENCE [LARGE SCALE GENOMIC DNA]</scope>
    <source>
        <strain evidence="5">Z151</strain>
    </source>
</reference>
<dbReference type="PANTHER" id="PTHR24253:SF153">
    <property type="entry name" value="SERINE PROTEASE HEPSIN"/>
    <property type="match status" value="1"/>
</dbReference>
<feature type="domain" description="Peptidase S1" evidence="3">
    <location>
        <begin position="146"/>
        <end position="413"/>
    </location>
</feature>
<feature type="region of interest" description="Disordered" evidence="2">
    <location>
        <begin position="92"/>
        <end position="114"/>
    </location>
</feature>
<sequence>MNYHHVDVFVGVVLIVHLTAWTGAVDYYASPSAATTTRSPSASSSTASPSSVPATSTAKSTDAPDKGGDQESSFVCGFAGAGSNDDFHLSAPVKKSVRSPGHTRHIPFHKKGERRNDTIHRRKVSKTTDRANQLRRKNGFAVAPTIVGGSVAIENQLCWTATVYFDIGDDTYICGGVIIGPHTVLSAAQCYVNEGIHAPPINISVVVGLPSSDTDHITLESCADVYDVKRNGLHPQFDPFDIYNHDMVVFTLEQPIDFTNMKCACAACLQNLAPKPGDVCITTGLGAEFTEDDNFITPLKWVRQPVLEQVRENCFWLIEPDFGELLDGINITDADLAALSVVNNFSTSICAGGVVDEDFCFGDAGGPLMCLNEQKLFYVAGIASTGEEECGSGIGSQYTKVQEYYDWIRQSALPEDVL</sequence>
<dbReference type="InterPro" id="IPR001314">
    <property type="entry name" value="Peptidase_S1A"/>
</dbReference>
<keyword evidence="5" id="KW-1185">Reference proteome</keyword>
<dbReference type="InterPro" id="IPR001254">
    <property type="entry name" value="Trypsin_dom"/>
</dbReference>
<keyword evidence="1" id="KW-1015">Disulfide bond</keyword>
<evidence type="ECO:0000313" key="5">
    <source>
        <dbReference type="Proteomes" id="UP000192578"/>
    </source>
</evidence>
<dbReference type="GO" id="GO:0004252">
    <property type="term" value="F:serine-type endopeptidase activity"/>
    <property type="evidence" value="ECO:0007669"/>
    <property type="project" value="InterPro"/>
</dbReference>
<evidence type="ECO:0000256" key="1">
    <source>
        <dbReference type="ARBA" id="ARBA00023157"/>
    </source>
</evidence>
<feature type="region of interest" description="Disordered" evidence="2">
    <location>
        <begin position="33"/>
        <end position="69"/>
    </location>
</feature>
<dbReference type="Gene3D" id="2.40.10.10">
    <property type="entry name" value="Trypsin-like serine proteases"/>
    <property type="match status" value="1"/>
</dbReference>
<dbReference type="AlphaFoldDB" id="A0A1W0X5U6"/>
<feature type="compositionally biased region" description="Low complexity" evidence="2">
    <location>
        <begin position="33"/>
        <end position="61"/>
    </location>
</feature>
<dbReference type="PRINTS" id="PR00722">
    <property type="entry name" value="CHYMOTRYPSIN"/>
</dbReference>
<feature type="compositionally biased region" description="Basic residues" evidence="2">
    <location>
        <begin position="95"/>
        <end position="113"/>
    </location>
</feature>
<dbReference type="SMART" id="SM00020">
    <property type="entry name" value="Tryp_SPc"/>
    <property type="match status" value="1"/>
</dbReference>
<dbReference type="Pfam" id="PF00089">
    <property type="entry name" value="Trypsin"/>
    <property type="match status" value="1"/>
</dbReference>
<evidence type="ECO:0000313" key="4">
    <source>
        <dbReference type="EMBL" id="OQV22692.1"/>
    </source>
</evidence>
<dbReference type="EMBL" id="MTYJ01000016">
    <property type="protein sequence ID" value="OQV22692.1"/>
    <property type="molecule type" value="Genomic_DNA"/>
</dbReference>
<dbReference type="SUPFAM" id="SSF50494">
    <property type="entry name" value="Trypsin-like serine proteases"/>
    <property type="match status" value="1"/>
</dbReference>
<organism evidence="4 5">
    <name type="scientific">Hypsibius exemplaris</name>
    <name type="common">Freshwater tardigrade</name>
    <dbReference type="NCBI Taxonomy" id="2072580"/>
    <lineage>
        <taxon>Eukaryota</taxon>
        <taxon>Metazoa</taxon>
        <taxon>Ecdysozoa</taxon>
        <taxon>Tardigrada</taxon>
        <taxon>Eutardigrada</taxon>
        <taxon>Parachela</taxon>
        <taxon>Hypsibioidea</taxon>
        <taxon>Hypsibiidae</taxon>
        <taxon>Hypsibius</taxon>
    </lineage>
</organism>
<evidence type="ECO:0000259" key="3">
    <source>
        <dbReference type="PROSITE" id="PS50240"/>
    </source>
</evidence>
<proteinExistence type="predicted"/>
<dbReference type="CDD" id="cd00190">
    <property type="entry name" value="Tryp_SPc"/>
    <property type="match status" value="1"/>
</dbReference>
<comment type="caution">
    <text evidence="4">The sequence shown here is derived from an EMBL/GenBank/DDBJ whole genome shotgun (WGS) entry which is preliminary data.</text>
</comment>
<name>A0A1W0X5U6_HYPEX</name>
<dbReference type="Proteomes" id="UP000192578">
    <property type="component" value="Unassembled WGS sequence"/>
</dbReference>
<dbReference type="PROSITE" id="PS50240">
    <property type="entry name" value="TRYPSIN_DOM"/>
    <property type="match status" value="1"/>
</dbReference>
<dbReference type="GO" id="GO:0006508">
    <property type="term" value="P:proteolysis"/>
    <property type="evidence" value="ECO:0007669"/>
    <property type="project" value="InterPro"/>
</dbReference>
<protein>
    <recommendedName>
        <fullName evidence="3">Peptidase S1 domain-containing protein</fullName>
    </recommendedName>
</protein>